<evidence type="ECO:0000313" key="1">
    <source>
        <dbReference type="EMBL" id="KAG1801746.1"/>
    </source>
</evidence>
<reference evidence="1" key="1">
    <citation type="journal article" date="2020" name="New Phytol.">
        <title>Comparative genomics reveals dynamic genome evolution in host specialist ectomycorrhizal fungi.</title>
        <authorList>
            <person name="Lofgren L.A."/>
            <person name="Nguyen N.H."/>
            <person name="Vilgalys R."/>
            <person name="Ruytinx J."/>
            <person name="Liao H.L."/>
            <person name="Branco S."/>
            <person name="Kuo A."/>
            <person name="LaButti K."/>
            <person name="Lipzen A."/>
            <person name="Andreopoulos W."/>
            <person name="Pangilinan J."/>
            <person name="Riley R."/>
            <person name="Hundley H."/>
            <person name="Na H."/>
            <person name="Barry K."/>
            <person name="Grigoriev I.V."/>
            <person name="Stajich J.E."/>
            <person name="Kennedy P.G."/>
        </authorList>
    </citation>
    <scope>NUCLEOTIDE SEQUENCE</scope>
    <source>
        <strain evidence="1">MN1</strain>
    </source>
</reference>
<sequence>MPSPESLGKPHFTLASVAALYSDTLTPGFSNAEHHAAARALLRHESHQDGTHYHTETPGGLHPSFIKFNKILMLQDQKMIMHEEFVEAALEDVFDVLCMQDRLDGGISLLIHCPGSQVTDSLTAEHIAVNVYVTPHELHKFPEQVGGDISLFVQGFCEQMAKHTFNASQSGVTLRTFNLPITGESN</sequence>
<organism evidence="1 2">
    <name type="scientific">Suillus subaureus</name>
    <dbReference type="NCBI Taxonomy" id="48587"/>
    <lineage>
        <taxon>Eukaryota</taxon>
        <taxon>Fungi</taxon>
        <taxon>Dikarya</taxon>
        <taxon>Basidiomycota</taxon>
        <taxon>Agaricomycotina</taxon>
        <taxon>Agaricomycetes</taxon>
        <taxon>Agaricomycetidae</taxon>
        <taxon>Boletales</taxon>
        <taxon>Suillineae</taxon>
        <taxon>Suillaceae</taxon>
        <taxon>Suillus</taxon>
    </lineage>
</organism>
<dbReference type="RefSeq" id="XP_041186108.1">
    <property type="nucleotide sequence ID" value="XM_041341303.1"/>
</dbReference>
<gene>
    <name evidence="1" type="ORF">BJ212DRAFT_1487638</name>
</gene>
<accession>A0A9P7DSA2</accession>
<comment type="caution">
    <text evidence="1">The sequence shown here is derived from an EMBL/GenBank/DDBJ whole genome shotgun (WGS) entry which is preliminary data.</text>
</comment>
<keyword evidence="2" id="KW-1185">Reference proteome</keyword>
<dbReference type="Proteomes" id="UP000807769">
    <property type="component" value="Unassembled WGS sequence"/>
</dbReference>
<dbReference type="AlphaFoldDB" id="A0A9P7DSA2"/>
<protein>
    <submittedName>
        <fullName evidence="1">Uncharacterized protein</fullName>
    </submittedName>
</protein>
<name>A0A9P7DSA2_9AGAM</name>
<dbReference type="OrthoDB" id="3269274at2759"/>
<dbReference type="GeneID" id="64635319"/>
<proteinExistence type="predicted"/>
<dbReference type="EMBL" id="JABBWG010000092">
    <property type="protein sequence ID" value="KAG1801746.1"/>
    <property type="molecule type" value="Genomic_DNA"/>
</dbReference>
<evidence type="ECO:0000313" key="2">
    <source>
        <dbReference type="Proteomes" id="UP000807769"/>
    </source>
</evidence>